<evidence type="ECO:0000313" key="3">
    <source>
        <dbReference type="EMBL" id="AFY89093.1"/>
    </source>
</evidence>
<dbReference type="InParanoid" id="K9U371"/>
<dbReference type="HOGENOM" id="CLU_069348_0_0_3"/>
<proteinExistence type="predicted"/>
<dbReference type="PANTHER" id="PTHR43619:SF2">
    <property type="entry name" value="S-ADENOSYL-L-METHIONINE-DEPENDENT METHYLTRANSFERASES SUPERFAMILY PROTEIN"/>
    <property type="match status" value="1"/>
</dbReference>
<dbReference type="InterPro" id="IPR007213">
    <property type="entry name" value="Ppm1/Ppm2/Tcmp"/>
</dbReference>
<dbReference type="InterPro" id="IPR029063">
    <property type="entry name" value="SAM-dependent_MTases_sf"/>
</dbReference>
<name>K9U371_CHRTP</name>
<dbReference type="RefSeq" id="WP_015155637.1">
    <property type="nucleotide sequence ID" value="NC_019695.1"/>
</dbReference>
<keyword evidence="4" id="KW-1185">Reference proteome</keyword>
<sequence>MSQITLELSGVPRTMLMTLRGRADEQARSTPLFQDELAVKWRKSLPWDDQLEAFYNQFAQIAWAIRAYQFDLVANKHVASVQSPLVVELGAGLSTRYHRVRQEQLHWIELDLPEVTNLRRQLDIETDRHQFISSSVMDFSWMDALPSRSPESILFIAEGLLMYFEANQVQQLVNQMRQRFPGATLVMDVVGQLTKKTGNKLAQLGAPLQWYVKGEREVAQMGLSLVNVWSLYQLHPERWSFLLRSLSWIPYIRNGCLILETKLEPFER</sequence>
<dbReference type="STRING" id="251229.Chro_3647"/>
<dbReference type="GO" id="GO:0008168">
    <property type="term" value="F:methyltransferase activity"/>
    <property type="evidence" value="ECO:0007669"/>
    <property type="project" value="UniProtKB-KW"/>
</dbReference>
<dbReference type="PATRIC" id="fig|251229.3.peg.4254"/>
<dbReference type="OrthoDB" id="9800233at2"/>
<accession>K9U371</accession>
<gene>
    <name evidence="3" type="ORF">Chro_3647</name>
</gene>
<dbReference type="Proteomes" id="UP000010384">
    <property type="component" value="Chromosome"/>
</dbReference>
<evidence type="ECO:0000256" key="2">
    <source>
        <dbReference type="ARBA" id="ARBA00022679"/>
    </source>
</evidence>
<dbReference type="AlphaFoldDB" id="K9U371"/>
<dbReference type="KEGG" id="cthe:Chro_3647"/>
<evidence type="ECO:0000313" key="4">
    <source>
        <dbReference type="Proteomes" id="UP000010384"/>
    </source>
</evidence>
<evidence type="ECO:0000256" key="1">
    <source>
        <dbReference type="ARBA" id="ARBA00022603"/>
    </source>
</evidence>
<dbReference type="eggNOG" id="COG3315">
    <property type="taxonomic scope" value="Bacteria"/>
</dbReference>
<organism evidence="3 4">
    <name type="scientific">Chroococcidiopsis thermalis (strain PCC 7203)</name>
    <dbReference type="NCBI Taxonomy" id="251229"/>
    <lineage>
        <taxon>Bacteria</taxon>
        <taxon>Bacillati</taxon>
        <taxon>Cyanobacteriota</taxon>
        <taxon>Cyanophyceae</taxon>
        <taxon>Chroococcidiopsidales</taxon>
        <taxon>Chroococcidiopsidaceae</taxon>
        <taxon>Chroococcidiopsis</taxon>
    </lineage>
</organism>
<dbReference type="Gene3D" id="3.40.50.150">
    <property type="entry name" value="Vaccinia Virus protein VP39"/>
    <property type="match status" value="1"/>
</dbReference>
<protein>
    <submittedName>
        <fullName evidence="3">O-methyltransferase protein</fullName>
    </submittedName>
</protein>
<dbReference type="InterPro" id="IPR016874">
    <property type="entry name" value="TcmP-like"/>
</dbReference>
<keyword evidence="1 3" id="KW-0489">Methyltransferase</keyword>
<dbReference type="SUPFAM" id="SSF53335">
    <property type="entry name" value="S-adenosyl-L-methionine-dependent methyltransferases"/>
    <property type="match status" value="1"/>
</dbReference>
<reference evidence="3 4" key="1">
    <citation type="submission" date="2012-06" db="EMBL/GenBank/DDBJ databases">
        <title>Finished chromosome of genome of Chroococcidiopsis thermalis PCC 7203.</title>
        <authorList>
            <consortium name="US DOE Joint Genome Institute"/>
            <person name="Gugger M."/>
            <person name="Coursin T."/>
            <person name="Rippka R."/>
            <person name="Tandeau De Marsac N."/>
            <person name="Huntemann M."/>
            <person name="Wei C.-L."/>
            <person name="Han J."/>
            <person name="Detter J.C."/>
            <person name="Han C."/>
            <person name="Tapia R."/>
            <person name="Davenport K."/>
            <person name="Daligault H."/>
            <person name="Erkkila T."/>
            <person name="Gu W."/>
            <person name="Munk A.C.C."/>
            <person name="Teshima H."/>
            <person name="Xu Y."/>
            <person name="Chain P."/>
            <person name="Chen A."/>
            <person name="Krypides N."/>
            <person name="Mavromatis K."/>
            <person name="Markowitz V."/>
            <person name="Szeto E."/>
            <person name="Ivanova N."/>
            <person name="Mikhailova N."/>
            <person name="Ovchinnikova G."/>
            <person name="Pagani I."/>
            <person name="Pati A."/>
            <person name="Goodwin L."/>
            <person name="Peters L."/>
            <person name="Pitluck S."/>
            <person name="Woyke T."/>
            <person name="Kerfeld C."/>
        </authorList>
    </citation>
    <scope>NUCLEOTIDE SEQUENCE [LARGE SCALE GENOMIC DNA]</scope>
    <source>
        <strain evidence="3 4">PCC 7203</strain>
    </source>
</reference>
<keyword evidence="2 3" id="KW-0808">Transferase</keyword>
<dbReference type="PANTHER" id="PTHR43619">
    <property type="entry name" value="S-ADENOSYL-L-METHIONINE-DEPENDENT METHYLTRANSFERASE YKTD-RELATED"/>
    <property type="match status" value="1"/>
</dbReference>
<dbReference type="PIRSF" id="PIRSF028177">
    <property type="entry name" value="Polyketide_synth_Omtfrase_TcmP"/>
    <property type="match status" value="1"/>
</dbReference>
<dbReference type="Pfam" id="PF04072">
    <property type="entry name" value="LCM"/>
    <property type="match status" value="1"/>
</dbReference>
<dbReference type="EMBL" id="CP003597">
    <property type="protein sequence ID" value="AFY89093.1"/>
    <property type="molecule type" value="Genomic_DNA"/>
</dbReference>
<dbReference type="GO" id="GO:0032259">
    <property type="term" value="P:methylation"/>
    <property type="evidence" value="ECO:0007669"/>
    <property type="project" value="UniProtKB-KW"/>
</dbReference>